<name>A0A1G4VM84_9MYCO</name>
<keyword evidence="2" id="KW-0238">DNA-binding</keyword>
<dbReference type="InterPro" id="IPR036388">
    <property type="entry name" value="WH-like_DNA-bd_sf"/>
</dbReference>
<dbReference type="SMART" id="SM00065">
    <property type="entry name" value="GAF"/>
    <property type="match status" value="1"/>
</dbReference>
<dbReference type="PROSITE" id="PS50043">
    <property type="entry name" value="HTH_LUXR_2"/>
    <property type="match status" value="1"/>
</dbReference>
<dbReference type="PROSITE" id="PS00622">
    <property type="entry name" value="HTH_LUXR_1"/>
    <property type="match status" value="1"/>
</dbReference>
<dbReference type="InterPro" id="IPR029016">
    <property type="entry name" value="GAF-like_dom_sf"/>
</dbReference>
<keyword evidence="1" id="KW-0805">Transcription regulation</keyword>
<dbReference type="CDD" id="cd06170">
    <property type="entry name" value="LuxR_C_like"/>
    <property type="match status" value="1"/>
</dbReference>
<dbReference type="Gene3D" id="3.30.450.40">
    <property type="match status" value="1"/>
</dbReference>
<feature type="domain" description="HTH luxR-type" evidence="5">
    <location>
        <begin position="346"/>
        <end position="412"/>
    </location>
</feature>
<dbReference type="InterPro" id="IPR003018">
    <property type="entry name" value="GAF"/>
</dbReference>
<dbReference type="PANTHER" id="PTHR44688:SF16">
    <property type="entry name" value="DNA-BINDING TRANSCRIPTIONAL ACTIVATOR DEVR_DOSR"/>
    <property type="match status" value="1"/>
</dbReference>
<evidence type="ECO:0000256" key="3">
    <source>
        <dbReference type="ARBA" id="ARBA00023163"/>
    </source>
</evidence>
<protein>
    <submittedName>
        <fullName evidence="6">GAF domain-containing protein</fullName>
    </submittedName>
</protein>
<dbReference type="Proteomes" id="UP000199707">
    <property type="component" value="Unassembled WGS sequence"/>
</dbReference>
<dbReference type="AlphaFoldDB" id="A0A1G4VM84"/>
<dbReference type="SUPFAM" id="SSF55781">
    <property type="entry name" value="GAF domain-like"/>
    <property type="match status" value="1"/>
</dbReference>
<accession>A0A1G4VM84</accession>
<dbReference type="InterPro" id="IPR016032">
    <property type="entry name" value="Sig_transdc_resp-reg_C-effctor"/>
</dbReference>
<dbReference type="SUPFAM" id="SSF46894">
    <property type="entry name" value="C-terminal effector domain of the bipartite response regulators"/>
    <property type="match status" value="1"/>
</dbReference>
<gene>
    <name evidence="6" type="ORF">SAMN02799620_01172</name>
</gene>
<evidence type="ECO:0000256" key="2">
    <source>
        <dbReference type="ARBA" id="ARBA00023125"/>
    </source>
</evidence>
<dbReference type="STRING" id="1502745.SAMN02799620_01172"/>
<keyword evidence="3" id="KW-0804">Transcription</keyword>
<evidence type="ECO:0000256" key="1">
    <source>
        <dbReference type="ARBA" id="ARBA00023015"/>
    </source>
</evidence>
<dbReference type="SMART" id="SM00421">
    <property type="entry name" value="HTH_LUXR"/>
    <property type="match status" value="1"/>
</dbReference>
<feature type="coiled-coil region" evidence="4">
    <location>
        <begin position="289"/>
        <end position="316"/>
    </location>
</feature>
<dbReference type="EMBL" id="FMUB01000002">
    <property type="protein sequence ID" value="SCX08150.1"/>
    <property type="molecule type" value="Genomic_DNA"/>
</dbReference>
<proteinExistence type="predicted"/>
<dbReference type="PANTHER" id="PTHR44688">
    <property type="entry name" value="DNA-BINDING TRANSCRIPTIONAL ACTIVATOR DEVR_DOSR"/>
    <property type="match status" value="1"/>
</dbReference>
<sequence length="422" mass="46279">MTTATLEVSPAAPYWTGSVHPGEVAPGDDWTVGEPLRDHALRTQISAALHDVALLPGFEAIAILDEDRDFATLGSALDTAHDQLARLAGSHQVAVLAPALARYVALLSELARLRVHLAQARAAQRNARYAATRNALSRLHGVDSVEQMLERAPAELAKCGFDRVIVSRVEESTWWVENVHVRADPEWASEIARVGRENPAMIDHLLIESEIMRRRAPVLVRDAQHDPRINAAIGQASLSRSYVAAPIMPDGRIIGMLHADCYNSRRHVDEEDLAVLWMFAEGFGYAFQRTALSERLRGARDEIQRMARDIATAADDLCTARTVLGAPRLRADQNDAPPVAVSLAANSSIETLLSRREIEVVSLMAEGMSNGAIATHLVISEGTVKTHVKHVLRKLKASNRAEAVFRYMRMTAVHGTARTPRP</sequence>
<dbReference type="PRINTS" id="PR00038">
    <property type="entry name" value="HTHLUXR"/>
</dbReference>
<dbReference type="InterPro" id="IPR000792">
    <property type="entry name" value="Tscrpt_reg_LuxR_C"/>
</dbReference>
<dbReference type="RefSeq" id="WP_139169847.1">
    <property type="nucleotide sequence ID" value="NZ_FMUB01000002.1"/>
</dbReference>
<evidence type="ECO:0000256" key="4">
    <source>
        <dbReference type="SAM" id="Coils"/>
    </source>
</evidence>
<dbReference type="Gene3D" id="1.10.10.10">
    <property type="entry name" value="Winged helix-like DNA-binding domain superfamily/Winged helix DNA-binding domain"/>
    <property type="match status" value="1"/>
</dbReference>
<evidence type="ECO:0000259" key="5">
    <source>
        <dbReference type="PROSITE" id="PS50043"/>
    </source>
</evidence>
<dbReference type="GO" id="GO:0003677">
    <property type="term" value="F:DNA binding"/>
    <property type="evidence" value="ECO:0007669"/>
    <property type="project" value="UniProtKB-KW"/>
</dbReference>
<dbReference type="Pfam" id="PF00196">
    <property type="entry name" value="GerE"/>
    <property type="match status" value="1"/>
</dbReference>
<evidence type="ECO:0000313" key="6">
    <source>
        <dbReference type="EMBL" id="SCX08150.1"/>
    </source>
</evidence>
<reference evidence="7" key="1">
    <citation type="submission" date="2016-10" db="EMBL/GenBank/DDBJ databases">
        <authorList>
            <person name="Varghese N."/>
            <person name="Submissions S."/>
        </authorList>
    </citation>
    <scope>NUCLEOTIDE SEQUENCE [LARGE SCALE GENOMIC DNA]</scope>
    <source>
        <strain evidence="7">UNC267MFSha1.1M11</strain>
    </source>
</reference>
<keyword evidence="4" id="KW-0175">Coiled coil</keyword>
<dbReference type="Pfam" id="PF13185">
    <property type="entry name" value="GAF_2"/>
    <property type="match status" value="1"/>
</dbReference>
<organism evidence="6 7">
    <name type="scientific">Mycolicibacterium fluoranthenivorans</name>
    <dbReference type="NCBI Taxonomy" id="258505"/>
    <lineage>
        <taxon>Bacteria</taxon>
        <taxon>Bacillati</taxon>
        <taxon>Actinomycetota</taxon>
        <taxon>Actinomycetes</taxon>
        <taxon>Mycobacteriales</taxon>
        <taxon>Mycobacteriaceae</taxon>
        <taxon>Mycolicibacterium</taxon>
    </lineage>
</organism>
<dbReference type="GO" id="GO:0006355">
    <property type="term" value="P:regulation of DNA-templated transcription"/>
    <property type="evidence" value="ECO:0007669"/>
    <property type="project" value="InterPro"/>
</dbReference>
<evidence type="ECO:0000313" key="7">
    <source>
        <dbReference type="Proteomes" id="UP000199707"/>
    </source>
</evidence>